<dbReference type="InterPro" id="IPR031419">
    <property type="entry name" value="RAD51_interact"/>
</dbReference>
<evidence type="ECO:0000313" key="4">
    <source>
        <dbReference type="Proteomes" id="UP000887568"/>
    </source>
</evidence>
<feature type="region of interest" description="Disordered" evidence="1">
    <location>
        <begin position="1"/>
        <end position="368"/>
    </location>
</feature>
<keyword evidence="4" id="KW-1185">Reference proteome</keyword>
<feature type="compositionally biased region" description="Polar residues" evidence="1">
    <location>
        <begin position="331"/>
        <end position="341"/>
    </location>
</feature>
<dbReference type="InterPro" id="IPR052003">
    <property type="entry name" value="HR_DNA-Binding_Protein"/>
</dbReference>
<feature type="compositionally biased region" description="Polar residues" evidence="1">
    <location>
        <begin position="132"/>
        <end position="149"/>
    </location>
</feature>
<reference evidence="3" key="1">
    <citation type="submission" date="2022-11" db="UniProtKB">
        <authorList>
            <consortium name="EnsemblMetazoa"/>
        </authorList>
    </citation>
    <scope>IDENTIFICATION</scope>
</reference>
<feature type="compositionally biased region" description="Basic and acidic residues" evidence="1">
    <location>
        <begin position="196"/>
        <end position="212"/>
    </location>
</feature>
<evidence type="ECO:0000313" key="3">
    <source>
        <dbReference type="EnsemblMetazoa" id="XP_038074751.1"/>
    </source>
</evidence>
<feature type="compositionally biased region" description="Basic residues" evidence="1">
    <location>
        <begin position="251"/>
        <end position="262"/>
    </location>
</feature>
<evidence type="ECO:0000259" key="2">
    <source>
        <dbReference type="Pfam" id="PF15696"/>
    </source>
</evidence>
<evidence type="ECO:0000256" key="1">
    <source>
        <dbReference type="SAM" id="MobiDB-lite"/>
    </source>
</evidence>
<protein>
    <recommendedName>
        <fullName evidence="2">RAD51 interacting motif domain-containing protein</fullName>
    </recommendedName>
</protein>
<feature type="compositionally biased region" description="Basic and acidic residues" evidence="1">
    <location>
        <begin position="58"/>
        <end position="69"/>
    </location>
</feature>
<dbReference type="OrthoDB" id="10072338at2759"/>
<feature type="compositionally biased region" description="Polar residues" evidence="1">
    <location>
        <begin position="103"/>
        <end position="122"/>
    </location>
</feature>
<sequence length="396" mass="42638">MSDSRRSSRAKKTVTYSGFNEGDDSDDDFARATPPPSKRTKLEKKDKVSKIKTGSAKTESKEKKSEALTDHVNVTSRGPRKERVSPDDKVFDREMQLALEISMQASQEAQTNESTTNKQTVGRTKDIEAQIHTGSTTKTPLPGSSSDNAQSEDKENVAVKPTRPSTSFPEPSDEIILVESLDEDEVATGRRKRKAAKDAVAKQREMASGESDRVDDDEDEFKADTGDDSSSDDYDAGDGDSDYEEFTSSKKTTKTAKSKGKSPRSTERGKKTGGGGGTKKTSGDKKPKPATKVTKTTNSTPKASTPVTPLARRPPATGPVRGFTPPAMTGVKNSQQTNQRALPSPAAVRKPWSSPSISSEANPLGGVKLVSPGQPLRLGLSRNVRIKPLHPNAKVH</sequence>
<proteinExistence type="predicted"/>
<organism evidence="3 4">
    <name type="scientific">Patiria miniata</name>
    <name type="common">Bat star</name>
    <name type="synonym">Asterina miniata</name>
    <dbReference type="NCBI Taxonomy" id="46514"/>
    <lineage>
        <taxon>Eukaryota</taxon>
        <taxon>Metazoa</taxon>
        <taxon>Echinodermata</taxon>
        <taxon>Eleutherozoa</taxon>
        <taxon>Asterozoa</taxon>
        <taxon>Asteroidea</taxon>
        <taxon>Valvatacea</taxon>
        <taxon>Valvatida</taxon>
        <taxon>Asterinidae</taxon>
        <taxon>Patiria</taxon>
    </lineage>
</organism>
<accession>A0A914BFQ1</accession>
<dbReference type="PANTHER" id="PTHR15361:SF5">
    <property type="entry name" value="C3H1-TYPE DOMAIN-CONTAINING PROTEIN"/>
    <property type="match status" value="1"/>
</dbReference>
<feature type="compositionally biased region" description="Acidic residues" evidence="1">
    <location>
        <begin position="213"/>
        <end position="245"/>
    </location>
</feature>
<dbReference type="GeneID" id="119742670"/>
<dbReference type="GO" id="GO:0003697">
    <property type="term" value="F:single-stranded DNA binding"/>
    <property type="evidence" value="ECO:0007669"/>
    <property type="project" value="TreeGrafter"/>
</dbReference>
<dbReference type="OMA" id="WNPPAQV"/>
<feature type="domain" description="RAD51 interacting motif" evidence="2">
    <location>
        <begin position="358"/>
        <end position="393"/>
    </location>
</feature>
<feature type="compositionally biased region" description="Polar residues" evidence="1">
    <location>
        <begin position="298"/>
        <end position="307"/>
    </location>
</feature>
<dbReference type="EnsemblMetazoa" id="XM_038218823.1">
    <property type="protein sequence ID" value="XP_038074751.1"/>
    <property type="gene ID" value="LOC119742670"/>
</dbReference>
<dbReference type="Proteomes" id="UP000887568">
    <property type="component" value="Unplaced"/>
</dbReference>
<dbReference type="RefSeq" id="XP_038074751.1">
    <property type="nucleotide sequence ID" value="XM_038218823.1"/>
</dbReference>
<dbReference type="GO" id="GO:0036297">
    <property type="term" value="P:interstrand cross-link repair"/>
    <property type="evidence" value="ECO:0007669"/>
    <property type="project" value="TreeGrafter"/>
</dbReference>
<dbReference type="GO" id="GO:0003690">
    <property type="term" value="F:double-stranded DNA binding"/>
    <property type="evidence" value="ECO:0007669"/>
    <property type="project" value="TreeGrafter"/>
</dbReference>
<dbReference type="AlphaFoldDB" id="A0A914BFQ1"/>
<name>A0A914BFQ1_PATMI</name>
<feature type="compositionally biased region" description="Basic and acidic residues" evidence="1">
    <location>
        <begin position="79"/>
        <end position="95"/>
    </location>
</feature>
<dbReference type="Pfam" id="PF15696">
    <property type="entry name" value="RAD51_interact"/>
    <property type="match status" value="1"/>
</dbReference>
<dbReference type="PANTHER" id="PTHR15361">
    <property type="entry name" value="RAD51/NUKS-INTERACTING PROTEIN"/>
    <property type="match status" value="1"/>
</dbReference>
<dbReference type="GO" id="GO:0000724">
    <property type="term" value="P:double-strand break repair via homologous recombination"/>
    <property type="evidence" value="ECO:0007669"/>
    <property type="project" value="TreeGrafter"/>
</dbReference>